<dbReference type="InterPro" id="IPR015797">
    <property type="entry name" value="NUDIX_hydrolase-like_dom_sf"/>
</dbReference>
<comment type="caution">
    <text evidence="9">The sequence shown here is derived from an EMBL/GenBank/DDBJ whole genome shotgun (WGS) entry which is preliminary data.</text>
</comment>
<comment type="catalytic activity">
    <reaction evidence="1">
        <text>GDP-alpha-D-mannose + H2O = alpha-D-mannose 1-phosphate + GMP + 2 H(+)</text>
        <dbReference type="Rhea" id="RHEA:27978"/>
        <dbReference type="ChEBI" id="CHEBI:15377"/>
        <dbReference type="ChEBI" id="CHEBI:15378"/>
        <dbReference type="ChEBI" id="CHEBI:57527"/>
        <dbReference type="ChEBI" id="CHEBI:58115"/>
        <dbReference type="ChEBI" id="CHEBI:58409"/>
    </reaction>
</comment>
<proteinExistence type="inferred from homology"/>
<dbReference type="PANTHER" id="PTHR11839">
    <property type="entry name" value="UDP/ADP-SUGAR PYROPHOSPHATASE"/>
    <property type="match status" value="1"/>
</dbReference>
<gene>
    <name evidence="9" type="ORF">FL622_13945</name>
</gene>
<dbReference type="EMBL" id="VJVV01000011">
    <property type="protein sequence ID" value="TRO79370.1"/>
    <property type="molecule type" value="Genomic_DNA"/>
</dbReference>
<dbReference type="FunFam" id="3.90.79.10:FF:000024">
    <property type="entry name" value="ADP-ribose pyrophosphatase"/>
    <property type="match status" value="1"/>
</dbReference>
<evidence type="ECO:0000256" key="4">
    <source>
        <dbReference type="ARBA" id="ARBA00016377"/>
    </source>
</evidence>
<keyword evidence="10" id="KW-1185">Reference proteome</keyword>
<evidence type="ECO:0000313" key="9">
    <source>
        <dbReference type="EMBL" id="TRO79370.1"/>
    </source>
</evidence>
<accession>A0A550J824</accession>
<evidence type="ECO:0000256" key="5">
    <source>
        <dbReference type="ARBA" id="ARBA00022801"/>
    </source>
</evidence>
<dbReference type="Gene3D" id="3.90.79.10">
    <property type="entry name" value="Nucleoside Triphosphate Pyrophosphohydrolase"/>
    <property type="match status" value="1"/>
</dbReference>
<dbReference type="Pfam" id="PF00293">
    <property type="entry name" value="NUDIX"/>
    <property type="match status" value="1"/>
</dbReference>
<evidence type="ECO:0000256" key="7">
    <source>
        <dbReference type="ARBA" id="ARBA00032272"/>
    </source>
</evidence>
<dbReference type="GO" id="GO:0005829">
    <property type="term" value="C:cytosol"/>
    <property type="evidence" value="ECO:0007669"/>
    <property type="project" value="TreeGrafter"/>
</dbReference>
<dbReference type="PANTHER" id="PTHR11839:SF18">
    <property type="entry name" value="NUDIX HYDROLASE DOMAIN-CONTAINING PROTEIN"/>
    <property type="match status" value="1"/>
</dbReference>
<evidence type="ECO:0000256" key="1">
    <source>
        <dbReference type="ARBA" id="ARBA00000847"/>
    </source>
</evidence>
<dbReference type="OrthoDB" id="9806150at2"/>
<dbReference type="CDD" id="cd03424">
    <property type="entry name" value="NUDIX_ADPRase_Nudt5_UGPPase_Nudt14"/>
    <property type="match status" value="1"/>
</dbReference>
<dbReference type="PROSITE" id="PS51462">
    <property type="entry name" value="NUDIX"/>
    <property type="match status" value="1"/>
</dbReference>
<dbReference type="SUPFAM" id="SSF55811">
    <property type="entry name" value="Nudix"/>
    <property type="match status" value="1"/>
</dbReference>
<dbReference type="InterPro" id="IPR020084">
    <property type="entry name" value="NUDIX_hydrolase_CS"/>
</dbReference>
<reference evidence="9 10" key="1">
    <citation type="submission" date="2019-07" db="EMBL/GenBank/DDBJ databases">
        <title>Insights of Desulfuromonas acetexigens electromicrobiology.</title>
        <authorList>
            <person name="Katuri K."/>
            <person name="Sapireddy V."/>
            <person name="Shaw D.R."/>
            <person name="Saikaly P."/>
        </authorList>
    </citation>
    <scope>NUCLEOTIDE SEQUENCE [LARGE SCALE GENOMIC DNA]</scope>
    <source>
        <strain evidence="9 10">2873</strain>
    </source>
</reference>
<keyword evidence="5 9" id="KW-0378">Hydrolase</keyword>
<dbReference type="GO" id="GO:0019693">
    <property type="term" value="P:ribose phosphate metabolic process"/>
    <property type="evidence" value="ECO:0007669"/>
    <property type="project" value="TreeGrafter"/>
</dbReference>
<dbReference type="Proteomes" id="UP000317155">
    <property type="component" value="Unassembled WGS sequence"/>
</dbReference>
<dbReference type="GO" id="GO:0016787">
    <property type="term" value="F:hydrolase activity"/>
    <property type="evidence" value="ECO:0007669"/>
    <property type="project" value="UniProtKB-KW"/>
</dbReference>
<evidence type="ECO:0000256" key="6">
    <source>
        <dbReference type="ARBA" id="ARBA00032162"/>
    </source>
</evidence>
<dbReference type="InterPro" id="IPR000086">
    <property type="entry name" value="NUDIX_hydrolase_dom"/>
</dbReference>
<evidence type="ECO:0000313" key="10">
    <source>
        <dbReference type="Proteomes" id="UP000317155"/>
    </source>
</evidence>
<evidence type="ECO:0000256" key="2">
    <source>
        <dbReference type="ARBA" id="ARBA00001946"/>
    </source>
</evidence>
<organism evidence="9 10">
    <name type="scientific">Trichloromonas acetexigens</name>
    <dbReference type="NCBI Taxonomy" id="38815"/>
    <lineage>
        <taxon>Bacteria</taxon>
        <taxon>Pseudomonadati</taxon>
        <taxon>Thermodesulfobacteriota</taxon>
        <taxon>Desulfuromonadia</taxon>
        <taxon>Desulfuromonadales</taxon>
        <taxon>Trichloromonadaceae</taxon>
        <taxon>Trichloromonas</taxon>
    </lineage>
</organism>
<comment type="cofactor">
    <cofactor evidence="2">
        <name>Mg(2+)</name>
        <dbReference type="ChEBI" id="CHEBI:18420"/>
    </cofactor>
</comment>
<protein>
    <recommendedName>
        <fullName evidence="4">GDP-mannose pyrophosphatase</fullName>
    </recommendedName>
    <alternativeName>
        <fullName evidence="6">GDP-mannose hydrolase</fullName>
    </alternativeName>
    <alternativeName>
        <fullName evidence="7">GDPMK</fullName>
    </alternativeName>
</protein>
<name>A0A550J824_9BACT</name>
<dbReference type="AlphaFoldDB" id="A0A550J824"/>
<sequence length="174" mass="19272">MKLAEKKIFDGRIVALAIEEHQLPNGRRAEFEVLHHPGGAAVLPLLDDGRVVLIRQYRSALGGMLLEIPAGRLEPNESPEACVRRELVEEVGYRADQVEKLGEMLPAVGFCDERIHLFVATGLTAVPQALEPDEYIEVLPLPLDEALAMVARGEIPDGKTQLALLLWQKRQAVR</sequence>
<comment type="similarity">
    <text evidence="3">Belongs to the Nudix hydrolase family. NudK subfamily.</text>
</comment>
<evidence type="ECO:0000256" key="3">
    <source>
        <dbReference type="ARBA" id="ARBA00007275"/>
    </source>
</evidence>
<dbReference type="GO" id="GO:0006753">
    <property type="term" value="P:nucleoside phosphate metabolic process"/>
    <property type="evidence" value="ECO:0007669"/>
    <property type="project" value="TreeGrafter"/>
</dbReference>
<feature type="domain" description="Nudix hydrolase" evidence="8">
    <location>
        <begin position="33"/>
        <end position="163"/>
    </location>
</feature>
<evidence type="ECO:0000259" key="8">
    <source>
        <dbReference type="PROSITE" id="PS51462"/>
    </source>
</evidence>
<dbReference type="PROSITE" id="PS00893">
    <property type="entry name" value="NUDIX_BOX"/>
    <property type="match status" value="1"/>
</dbReference>